<dbReference type="Proteomes" id="UP000485058">
    <property type="component" value="Unassembled WGS sequence"/>
</dbReference>
<accession>A0A6A0AG39</accession>
<reference evidence="1 2" key="1">
    <citation type="submission" date="2020-02" db="EMBL/GenBank/DDBJ databases">
        <title>Draft genome sequence of Haematococcus lacustris strain NIES-144.</title>
        <authorList>
            <person name="Morimoto D."/>
            <person name="Nakagawa S."/>
            <person name="Yoshida T."/>
            <person name="Sawayama S."/>
        </authorList>
    </citation>
    <scope>NUCLEOTIDE SEQUENCE [LARGE SCALE GENOMIC DNA]</scope>
    <source>
        <strain evidence="1 2">NIES-144</strain>
    </source>
</reference>
<dbReference type="EMBL" id="BLLF01005781">
    <property type="protein sequence ID" value="GFH31625.1"/>
    <property type="molecule type" value="Genomic_DNA"/>
</dbReference>
<feature type="non-terminal residue" evidence="1">
    <location>
        <position position="112"/>
    </location>
</feature>
<gene>
    <name evidence="1" type="ORF">HaLaN_30702</name>
</gene>
<proteinExistence type="predicted"/>
<evidence type="ECO:0000313" key="1">
    <source>
        <dbReference type="EMBL" id="GFH31625.1"/>
    </source>
</evidence>
<name>A0A6A0AG39_HAELA</name>
<dbReference type="AlphaFoldDB" id="A0A6A0AG39"/>
<organism evidence="1 2">
    <name type="scientific">Haematococcus lacustris</name>
    <name type="common">Green alga</name>
    <name type="synonym">Haematococcus pluvialis</name>
    <dbReference type="NCBI Taxonomy" id="44745"/>
    <lineage>
        <taxon>Eukaryota</taxon>
        <taxon>Viridiplantae</taxon>
        <taxon>Chlorophyta</taxon>
        <taxon>core chlorophytes</taxon>
        <taxon>Chlorophyceae</taxon>
        <taxon>CS clade</taxon>
        <taxon>Chlamydomonadales</taxon>
        <taxon>Haematococcaceae</taxon>
        <taxon>Haematococcus</taxon>
    </lineage>
</organism>
<keyword evidence="2" id="KW-1185">Reference proteome</keyword>
<protein>
    <submittedName>
        <fullName evidence="1">Uncharacterized protein</fullName>
    </submittedName>
</protein>
<sequence>MQLPRQAYLRLGPARIDCMLQLYGAGGASGGVGGSQARHWVVAGDVAAATASGVAAGLHFILEVSGCEVSLVDGLPQELALLSLEGLGLEVHWGITAGLAHTQLALRCRSLQ</sequence>
<evidence type="ECO:0000313" key="2">
    <source>
        <dbReference type="Proteomes" id="UP000485058"/>
    </source>
</evidence>
<comment type="caution">
    <text evidence="1">The sequence shown here is derived from an EMBL/GenBank/DDBJ whole genome shotgun (WGS) entry which is preliminary data.</text>
</comment>